<keyword evidence="10" id="KW-0233">DNA recombination</keyword>
<dbReference type="GO" id="GO:0046872">
    <property type="term" value="F:metal ion binding"/>
    <property type="evidence" value="ECO:0007669"/>
    <property type="project" value="UniProtKB-KW"/>
</dbReference>
<comment type="subcellular location">
    <subcellularLocation>
        <location evidence="2">Cytoplasm</location>
    </subcellularLocation>
</comment>
<dbReference type="AlphaFoldDB" id="A0A097ST98"/>
<comment type="similarity">
    <text evidence="12">Belongs to the RecU family.</text>
</comment>
<dbReference type="SUPFAM" id="SSF52980">
    <property type="entry name" value="Restriction endonuclease-like"/>
    <property type="match status" value="1"/>
</dbReference>
<dbReference type="HOGENOM" id="CLU_096340_2_0_14"/>
<dbReference type="InterPro" id="IPR004612">
    <property type="entry name" value="Resolv_RecU"/>
</dbReference>
<dbReference type="GO" id="GO:0006310">
    <property type="term" value="P:DNA recombination"/>
    <property type="evidence" value="ECO:0007669"/>
    <property type="project" value="UniProtKB-KW"/>
</dbReference>
<dbReference type="GO" id="GO:0004519">
    <property type="term" value="F:endonuclease activity"/>
    <property type="evidence" value="ECO:0007669"/>
    <property type="project" value="UniProtKB-KW"/>
</dbReference>
<keyword evidence="8" id="KW-0378">Hydrolase</keyword>
<evidence type="ECO:0000256" key="10">
    <source>
        <dbReference type="ARBA" id="ARBA00023172"/>
    </source>
</evidence>
<keyword evidence="11" id="KW-0234">DNA repair</keyword>
<dbReference type="Pfam" id="PF03838">
    <property type="entry name" value="RecU"/>
    <property type="match status" value="1"/>
</dbReference>
<evidence type="ECO:0000256" key="6">
    <source>
        <dbReference type="ARBA" id="ARBA00022759"/>
    </source>
</evidence>
<dbReference type="STRING" id="1318617.MGM1_4520"/>
<dbReference type="KEGG" id="mgj:MGM1_4520"/>
<evidence type="ECO:0000256" key="8">
    <source>
        <dbReference type="ARBA" id="ARBA00022801"/>
    </source>
</evidence>
<reference evidence="14 15" key="1">
    <citation type="journal article" date="2014" name="PLoS ONE">
        <title>An emerging Mycoplasma associated with trichomoniasis, vaginal infection and disease.</title>
        <authorList>
            <consortium name="Vaginal Microbiome Consortium"/>
            <person name="Fettweis J.M."/>
            <person name="Serrano M.G."/>
            <person name="Huang B."/>
            <person name="Brooks J.P."/>
            <person name="Glascock A.L."/>
            <person name="Sheth N.U."/>
            <person name="Strauss J.F.III."/>
            <person name="Jefferson K.K."/>
            <person name="Buck G.A."/>
        </authorList>
    </citation>
    <scope>NUCLEOTIDE SEQUENCE [LARGE SCALE GENOMIC DNA]</scope>
    <source>
        <strain evidence="14 15">VCU_M1</strain>
    </source>
</reference>
<organism evidence="14 15">
    <name type="scientific">Candidatus Malacoplasma girerdii</name>
    <dbReference type="NCBI Taxonomy" id="1318617"/>
    <lineage>
        <taxon>Bacteria</taxon>
        <taxon>Bacillati</taxon>
        <taxon>Mycoplasmatota</taxon>
        <taxon>Mycoplasmoidales</taxon>
        <taxon>Mycoplasmoidaceae</taxon>
        <taxon>Malacoplasma</taxon>
    </lineage>
</organism>
<evidence type="ECO:0000256" key="5">
    <source>
        <dbReference type="ARBA" id="ARBA00022723"/>
    </source>
</evidence>
<evidence type="ECO:0000256" key="12">
    <source>
        <dbReference type="ARBA" id="ARBA00023447"/>
    </source>
</evidence>
<keyword evidence="4" id="KW-0540">Nuclease</keyword>
<dbReference type="EMBL" id="CP007711">
    <property type="protein sequence ID" value="AIV03818.1"/>
    <property type="molecule type" value="Genomic_DNA"/>
</dbReference>
<dbReference type="GO" id="GO:0005737">
    <property type="term" value="C:cytoplasm"/>
    <property type="evidence" value="ECO:0007669"/>
    <property type="project" value="UniProtKB-SubCell"/>
</dbReference>
<dbReference type="Proteomes" id="UP000030066">
    <property type="component" value="Chromosome"/>
</dbReference>
<evidence type="ECO:0000256" key="1">
    <source>
        <dbReference type="ARBA" id="ARBA00001946"/>
    </source>
</evidence>
<keyword evidence="6" id="KW-0255">Endonuclease</keyword>
<dbReference type="GO" id="GO:0016787">
    <property type="term" value="F:hydrolase activity"/>
    <property type="evidence" value="ECO:0007669"/>
    <property type="project" value="UniProtKB-KW"/>
</dbReference>
<keyword evidence="5" id="KW-0479">Metal-binding</keyword>
<protein>
    <recommendedName>
        <fullName evidence="13">Holliday junction resolvase RecU</fullName>
    </recommendedName>
</protein>
<evidence type="ECO:0000256" key="9">
    <source>
        <dbReference type="ARBA" id="ARBA00022842"/>
    </source>
</evidence>
<evidence type="ECO:0000256" key="13">
    <source>
        <dbReference type="ARBA" id="ARBA00029523"/>
    </source>
</evidence>
<dbReference type="InterPro" id="IPR011856">
    <property type="entry name" value="tRNA_endonuc-like_dom_sf"/>
</dbReference>
<keyword evidence="9" id="KW-0460">Magnesium</keyword>
<accession>A0A097ST98</accession>
<sequence>MQLNSNKGMFIEELINRTISYLSKINLAYIEKRNVPFKLCKKINETTFVGKLIHKSSVDYTGVYKNFHLEFESKQTNEDYFDLHLLKTHQWNFLNKMKQFSQTLNFLIIYFYKKDECYLVPIEIINEHFKATHCYRFHYQDLIKKSMKINIIYPGILNLTECLDNLSKI</sequence>
<dbReference type="Gene3D" id="3.40.1350.10">
    <property type="match status" value="1"/>
</dbReference>
<dbReference type="GO" id="GO:0006281">
    <property type="term" value="P:DNA repair"/>
    <property type="evidence" value="ECO:0007669"/>
    <property type="project" value="UniProtKB-KW"/>
</dbReference>
<keyword evidence="15" id="KW-1185">Reference proteome</keyword>
<keyword evidence="3" id="KW-0963">Cytoplasm</keyword>
<evidence type="ECO:0000256" key="4">
    <source>
        <dbReference type="ARBA" id="ARBA00022722"/>
    </source>
</evidence>
<dbReference type="InterPro" id="IPR011335">
    <property type="entry name" value="Restrct_endonuc-II-like"/>
</dbReference>
<evidence type="ECO:0000256" key="7">
    <source>
        <dbReference type="ARBA" id="ARBA00022763"/>
    </source>
</evidence>
<evidence type="ECO:0000256" key="2">
    <source>
        <dbReference type="ARBA" id="ARBA00004496"/>
    </source>
</evidence>
<keyword evidence="7" id="KW-0227">DNA damage</keyword>
<comment type="cofactor">
    <cofactor evidence="1">
        <name>Mg(2+)</name>
        <dbReference type="ChEBI" id="CHEBI:18420"/>
    </cofactor>
</comment>
<name>A0A097ST98_9BACT</name>
<dbReference type="eggNOG" id="COG3331">
    <property type="taxonomic scope" value="Bacteria"/>
</dbReference>
<proteinExistence type="inferred from homology"/>
<evidence type="ECO:0000256" key="11">
    <source>
        <dbReference type="ARBA" id="ARBA00023204"/>
    </source>
</evidence>
<evidence type="ECO:0000256" key="3">
    <source>
        <dbReference type="ARBA" id="ARBA00022490"/>
    </source>
</evidence>
<evidence type="ECO:0000313" key="14">
    <source>
        <dbReference type="EMBL" id="AIV03818.1"/>
    </source>
</evidence>
<gene>
    <name evidence="14" type="primary">recU</name>
    <name evidence="14" type="ORF">MGM1_4520</name>
</gene>
<evidence type="ECO:0000313" key="15">
    <source>
        <dbReference type="Proteomes" id="UP000030066"/>
    </source>
</evidence>
<dbReference type="GO" id="GO:0003676">
    <property type="term" value="F:nucleic acid binding"/>
    <property type="evidence" value="ECO:0007669"/>
    <property type="project" value="InterPro"/>
</dbReference>